<feature type="compositionally biased region" description="Basic and acidic residues" evidence="1">
    <location>
        <begin position="174"/>
        <end position="184"/>
    </location>
</feature>
<dbReference type="GO" id="GO:0005739">
    <property type="term" value="C:mitochondrion"/>
    <property type="evidence" value="ECO:0007669"/>
    <property type="project" value="InterPro"/>
</dbReference>
<evidence type="ECO:0000313" key="2">
    <source>
        <dbReference type="EMBL" id="JAC56993.1"/>
    </source>
</evidence>
<proteinExistence type="predicted"/>
<dbReference type="InterPro" id="IPR026193">
    <property type="entry name" value="NDUFV3"/>
</dbReference>
<dbReference type="EMBL" id="GAKP01001959">
    <property type="protein sequence ID" value="JAC56993.1"/>
    <property type="molecule type" value="Transcribed_RNA"/>
</dbReference>
<evidence type="ECO:0000256" key="1">
    <source>
        <dbReference type="SAM" id="MobiDB-lite"/>
    </source>
</evidence>
<feature type="region of interest" description="Disordered" evidence="1">
    <location>
        <begin position="155"/>
        <end position="197"/>
    </location>
</feature>
<feature type="non-terminal residue" evidence="2">
    <location>
        <position position="1"/>
    </location>
</feature>
<dbReference type="AlphaFoldDB" id="A0A034WT82"/>
<dbReference type="OrthoDB" id="6161911at2759"/>
<sequence>KKLQILFENLIKKFKNICILFKTFINWNILLIMLRGCSKFTNLSQSVIRNLPLNPTQFKRYIADKCCPPQTSEDTANPADSKHSFKNDAFTPPDFVPLTAYRALDDQKEVLGPGAHKCKDYKNPEYFAYHRFSFYELQNVALNLAKNSEGGVLYEAESGAESDEECGEKNGATETEKSEKKESETECENSNEDKEKE</sequence>
<dbReference type="Pfam" id="PF15880">
    <property type="entry name" value="NDUFV3"/>
    <property type="match status" value="1"/>
</dbReference>
<dbReference type="GO" id="GO:0045271">
    <property type="term" value="C:respiratory chain complex I"/>
    <property type="evidence" value="ECO:0007669"/>
    <property type="project" value="InterPro"/>
</dbReference>
<protein>
    <submittedName>
        <fullName evidence="2">Uncharacterized protein</fullName>
    </submittedName>
</protein>
<accession>A0A034WT82</accession>
<name>A0A034WT82_BACDO</name>
<organism evidence="2">
    <name type="scientific">Bactrocera dorsalis</name>
    <name type="common">Oriental fruit fly</name>
    <name type="synonym">Dacus dorsalis</name>
    <dbReference type="NCBI Taxonomy" id="27457"/>
    <lineage>
        <taxon>Eukaryota</taxon>
        <taxon>Metazoa</taxon>
        <taxon>Ecdysozoa</taxon>
        <taxon>Arthropoda</taxon>
        <taxon>Hexapoda</taxon>
        <taxon>Insecta</taxon>
        <taxon>Pterygota</taxon>
        <taxon>Neoptera</taxon>
        <taxon>Endopterygota</taxon>
        <taxon>Diptera</taxon>
        <taxon>Brachycera</taxon>
        <taxon>Muscomorpha</taxon>
        <taxon>Tephritoidea</taxon>
        <taxon>Tephritidae</taxon>
        <taxon>Bactrocera</taxon>
        <taxon>Bactrocera</taxon>
    </lineage>
</organism>
<reference evidence="2" key="1">
    <citation type="journal article" date="2014" name="BMC Genomics">
        <title>Characterizing the developmental transcriptome of the oriental fruit fly, Bactrocera dorsalis (Diptera: Tephritidae) through comparative genomic analysis with Drosophila melanogaster utilizing modENCODE datasets.</title>
        <authorList>
            <person name="Geib S.M."/>
            <person name="Calla B."/>
            <person name="Hall B."/>
            <person name="Hou S."/>
            <person name="Manoukis N.C."/>
        </authorList>
    </citation>
    <scope>NUCLEOTIDE SEQUENCE</scope>
    <source>
        <strain evidence="2">Punador</strain>
    </source>
</reference>